<dbReference type="NCBIfam" id="TIGR01730">
    <property type="entry name" value="RND_mfp"/>
    <property type="match status" value="1"/>
</dbReference>
<evidence type="ECO:0000259" key="5">
    <source>
        <dbReference type="Pfam" id="PF25944"/>
    </source>
</evidence>
<evidence type="ECO:0000259" key="6">
    <source>
        <dbReference type="Pfam" id="PF25989"/>
    </source>
</evidence>
<dbReference type="PANTHER" id="PTHR30469:SF39">
    <property type="entry name" value="SLL0180 PROTEIN"/>
    <property type="match status" value="1"/>
</dbReference>
<dbReference type="InterPro" id="IPR006143">
    <property type="entry name" value="RND_pump_MFP"/>
</dbReference>
<evidence type="ECO:0000256" key="2">
    <source>
        <dbReference type="ARBA" id="ARBA00009477"/>
    </source>
</evidence>
<protein>
    <submittedName>
        <fullName evidence="7">HlyD</fullName>
    </submittedName>
</protein>
<comment type="subcellular location">
    <subcellularLocation>
        <location evidence="1">Cell membrane</location>
    </subcellularLocation>
</comment>
<proteinExistence type="inferred from homology"/>
<gene>
    <name evidence="7" type="primary">hlyD</name>
    <name evidence="7" type="ORF">A19Y_3813</name>
</gene>
<keyword evidence="4" id="KW-1133">Transmembrane helix</keyword>
<name>A0A073CKT5_PLAA1</name>
<evidence type="ECO:0000256" key="1">
    <source>
        <dbReference type="ARBA" id="ARBA00004236"/>
    </source>
</evidence>
<dbReference type="Gene3D" id="2.40.420.20">
    <property type="match status" value="1"/>
</dbReference>
<dbReference type="Gene3D" id="2.40.50.100">
    <property type="match status" value="2"/>
</dbReference>
<dbReference type="SUPFAM" id="SSF111369">
    <property type="entry name" value="HlyD-like secretion proteins"/>
    <property type="match status" value="3"/>
</dbReference>
<evidence type="ECO:0000256" key="4">
    <source>
        <dbReference type="SAM" id="Phobius"/>
    </source>
</evidence>
<dbReference type="PANTHER" id="PTHR30469">
    <property type="entry name" value="MULTIDRUG RESISTANCE PROTEIN MDTA"/>
    <property type="match status" value="1"/>
</dbReference>
<feature type="domain" description="Multidrug resistance protein MdtA-like beta-barrel" evidence="5">
    <location>
        <begin position="379"/>
        <end position="439"/>
    </location>
</feature>
<dbReference type="HOGENOM" id="CLU_018816_1_2_3"/>
<evidence type="ECO:0000313" key="7">
    <source>
        <dbReference type="EMBL" id="KEI68547.1"/>
    </source>
</evidence>
<dbReference type="GO" id="GO:1990281">
    <property type="term" value="C:efflux pump complex"/>
    <property type="evidence" value="ECO:0007669"/>
    <property type="project" value="TreeGrafter"/>
</dbReference>
<dbReference type="Gene3D" id="1.10.287.470">
    <property type="entry name" value="Helix hairpin bin"/>
    <property type="match status" value="3"/>
</dbReference>
<feature type="domain" description="YknX-like C-terminal permuted SH3-like" evidence="6">
    <location>
        <begin position="448"/>
        <end position="517"/>
    </location>
</feature>
<reference evidence="7 8" key="1">
    <citation type="journal article" date="2014" name="Appl. Environ. Microbiol.">
        <title>Elucidation of insertion elements encoded on plasmids and in vitro construction of shuttle vectors from the toxic cyanobacterium Planktothrix.</title>
        <authorList>
            <person name="Christiansen G."/>
            <person name="Goesmann A."/>
            <person name="Kurmayer R."/>
        </authorList>
    </citation>
    <scope>NUCLEOTIDE SEQUENCE [LARGE SCALE GENOMIC DNA]</scope>
    <source>
        <strain evidence="7 8">NIVA-CYA 126/8</strain>
    </source>
</reference>
<organism evidence="7 8">
    <name type="scientific">Planktothrix agardhii (strain NIVA-CYA 126/8)</name>
    <dbReference type="NCBI Taxonomy" id="388467"/>
    <lineage>
        <taxon>Bacteria</taxon>
        <taxon>Bacillati</taxon>
        <taxon>Cyanobacteriota</taxon>
        <taxon>Cyanophyceae</taxon>
        <taxon>Oscillatoriophycideae</taxon>
        <taxon>Oscillatoriales</taxon>
        <taxon>Microcoleaceae</taxon>
        <taxon>Planktothrix</taxon>
    </lineage>
</organism>
<comment type="similarity">
    <text evidence="2">Belongs to the membrane fusion protein (MFP) (TC 8.A.1) family.</text>
</comment>
<dbReference type="Gene3D" id="2.40.30.170">
    <property type="match status" value="1"/>
</dbReference>
<evidence type="ECO:0000256" key="3">
    <source>
        <dbReference type="SAM" id="Coils"/>
    </source>
</evidence>
<dbReference type="Proteomes" id="UP000027395">
    <property type="component" value="Chromosome"/>
</dbReference>
<keyword evidence="3" id="KW-0175">Coiled coil</keyword>
<dbReference type="EMBL" id="CM002803">
    <property type="protein sequence ID" value="KEI68547.1"/>
    <property type="molecule type" value="Genomic_DNA"/>
</dbReference>
<dbReference type="InterPro" id="IPR058626">
    <property type="entry name" value="MdtA-like_b-barrel"/>
</dbReference>
<dbReference type="GO" id="GO:0015562">
    <property type="term" value="F:efflux transmembrane transporter activity"/>
    <property type="evidence" value="ECO:0007669"/>
    <property type="project" value="TreeGrafter"/>
</dbReference>
<dbReference type="Pfam" id="PF25989">
    <property type="entry name" value="YknX_C"/>
    <property type="match status" value="1"/>
</dbReference>
<evidence type="ECO:0000313" key="8">
    <source>
        <dbReference type="Proteomes" id="UP000027395"/>
    </source>
</evidence>
<dbReference type="InterPro" id="IPR058637">
    <property type="entry name" value="YknX-like_C"/>
</dbReference>
<sequence>MSNLQSPKSNVKKQDQEWIQQENYREKTDFLAESLPIKITPQPSNSKTGWFQILLIISMALGIGFVGGQWWQSTPKNEDNPKSEKANKPRGNTVKIAAVETFKFEETSDFVGTLEAQRAVDIKPEIEGRITQILVRSGQVIQQEETIARLKSDSVESSLNQAKANLVRNQARLSELQAGSRPEEIAQGRAKLAEAKARLADAESGSLLAEINQATSQIDSIQSDAELAQNRVNRFKDLSESGAISQDQFDALSAQKNSANANLQAAKRRLEQLQKNRQSEINLRKAVVEQEKQALNQLENGTRIQEIQQAEAQVAEAAAQVRNIELDLQETAVLAPFTGVVGDVEIKVGDYVSKGDILTRLTANDQLELRLPIALERKEDLKLGLSVKMVDDQGKVLATGRISFISPSVNQDSQTILAKASFDNSQGLFKDGQFVRAEVVWKQKLNAVVIPMTAVQFQGNQRFVFIAEGEEKLTAKKQPIKLGLIQKDQAEILEGLKPGQKLIISGTQKLSDGAAINILPANSDQTPKGKR</sequence>
<keyword evidence="4" id="KW-0472">Membrane</keyword>
<feature type="transmembrane region" description="Helical" evidence="4">
    <location>
        <begin position="50"/>
        <end position="71"/>
    </location>
</feature>
<feature type="coiled-coil region" evidence="3">
    <location>
        <begin position="159"/>
        <end position="327"/>
    </location>
</feature>
<dbReference type="AlphaFoldDB" id="A0A073CKT5"/>
<keyword evidence="4" id="KW-0812">Transmembrane</keyword>
<keyword evidence="8" id="KW-1185">Reference proteome</keyword>
<dbReference type="PATRIC" id="fig|388467.6.peg.3758"/>
<dbReference type="Pfam" id="PF25944">
    <property type="entry name" value="Beta-barrel_RND"/>
    <property type="match status" value="1"/>
</dbReference>
<accession>A0A073CKT5</accession>
<dbReference type="RefSeq" id="WP_042155983.1">
    <property type="nucleotide sequence ID" value="NZ_CM002803.1"/>
</dbReference>
<dbReference type="STRING" id="388467.A19Y_3813"/>
<dbReference type="eggNOG" id="COG0845">
    <property type="taxonomic scope" value="Bacteria"/>
</dbReference>